<dbReference type="InterPro" id="IPR017850">
    <property type="entry name" value="Alkaline_phosphatase_core_sf"/>
</dbReference>
<dbReference type="HAMAP" id="MF_01038">
    <property type="entry name" value="GpmI"/>
    <property type="match status" value="1"/>
</dbReference>
<feature type="binding site" evidence="10 12">
    <location>
        <begin position="262"/>
        <end position="265"/>
    </location>
    <ligand>
        <name>substrate</name>
    </ligand>
</feature>
<dbReference type="FunFam" id="3.40.1450.10:FF:000001">
    <property type="entry name" value="2,3-bisphosphoglycerate-independent phosphoglycerate mutase"/>
    <property type="match status" value="1"/>
</dbReference>
<dbReference type="SUPFAM" id="SSF64158">
    <property type="entry name" value="2,3-Bisphosphoglycerate-independent phosphoglycerate mutase, substrate-binding domain"/>
    <property type="match status" value="1"/>
</dbReference>
<evidence type="ECO:0000259" key="15">
    <source>
        <dbReference type="Pfam" id="PF06415"/>
    </source>
</evidence>
<feature type="binding site" evidence="10 12">
    <location>
        <begin position="155"/>
        <end position="156"/>
    </location>
    <ligand>
        <name>substrate</name>
    </ligand>
</feature>
<evidence type="ECO:0000256" key="8">
    <source>
        <dbReference type="ARBA" id="ARBA00023235"/>
    </source>
</evidence>
<feature type="binding site" evidence="10 13">
    <location>
        <position position="403"/>
    </location>
    <ligand>
        <name>Mn(2+)</name>
        <dbReference type="ChEBI" id="CHEBI:29035"/>
        <label>1</label>
    </ligand>
</feature>
<dbReference type="RefSeq" id="WP_102163408.1">
    <property type="nucleotide sequence ID" value="NZ_PNHD01000001.1"/>
</dbReference>
<dbReference type="EMBL" id="PNHD01000001">
    <property type="protein sequence ID" value="PMC60815.1"/>
    <property type="molecule type" value="Genomic_DNA"/>
</dbReference>
<keyword evidence="8 10" id="KW-0413">Isomerase</keyword>
<evidence type="ECO:0000256" key="3">
    <source>
        <dbReference type="ARBA" id="ARBA00008819"/>
    </source>
</evidence>
<dbReference type="PIRSF" id="PIRSF001492">
    <property type="entry name" value="IPGAM"/>
    <property type="match status" value="1"/>
</dbReference>
<feature type="binding site" evidence="10 13">
    <location>
        <position position="445"/>
    </location>
    <ligand>
        <name>Mn(2+)</name>
        <dbReference type="ChEBI" id="CHEBI:29035"/>
        <label>2</label>
    </ligand>
</feature>
<feature type="binding site" evidence="10 12">
    <location>
        <position position="336"/>
    </location>
    <ligand>
        <name>substrate</name>
    </ligand>
</feature>
<feature type="binding site" evidence="10 12">
    <location>
        <position position="193"/>
    </location>
    <ligand>
        <name>substrate</name>
    </ligand>
</feature>
<dbReference type="SUPFAM" id="SSF53649">
    <property type="entry name" value="Alkaline phosphatase-like"/>
    <property type="match status" value="1"/>
</dbReference>
<dbReference type="CDD" id="cd16010">
    <property type="entry name" value="iPGM"/>
    <property type="match status" value="1"/>
</dbReference>
<dbReference type="AlphaFoldDB" id="A0A2N6SUT3"/>
<dbReference type="InterPro" id="IPR036646">
    <property type="entry name" value="PGAM_B_sf"/>
</dbReference>
<evidence type="ECO:0000256" key="13">
    <source>
        <dbReference type="PIRSR" id="PIRSR001492-3"/>
    </source>
</evidence>
<dbReference type="Gene3D" id="3.40.1450.10">
    <property type="entry name" value="BPG-independent phosphoglycerate mutase, domain B"/>
    <property type="match status" value="1"/>
</dbReference>
<feature type="binding site" evidence="10 13">
    <location>
        <position position="14"/>
    </location>
    <ligand>
        <name>Mn(2+)</name>
        <dbReference type="ChEBI" id="CHEBI:29035"/>
        <label>2</label>
    </ligand>
</feature>
<feature type="binding site" evidence="10 12">
    <location>
        <position position="125"/>
    </location>
    <ligand>
        <name>substrate</name>
    </ligand>
</feature>
<evidence type="ECO:0000313" key="17">
    <source>
        <dbReference type="Proteomes" id="UP000235723"/>
    </source>
</evidence>
<reference evidence="16 17" key="1">
    <citation type="submission" date="2017-09" db="EMBL/GenBank/DDBJ databases">
        <title>Bacterial strain isolated from the female urinary microbiota.</title>
        <authorList>
            <person name="Thomas-White K."/>
            <person name="Kumar N."/>
            <person name="Forster S."/>
            <person name="Putonti C."/>
            <person name="Lawley T."/>
            <person name="Wolfe A.J."/>
        </authorList>
    </citation>
    <scope>NUCLEOTIDE SEQUENCE [LARGE SCALE GENOMIC DNA]</scope>
    <source>
        <strain evidence="16 17">UMB0115</strain>
    </source>
</reference>
<evidence type="ECO:0000256" key="6">
    <source>
        <dbReference type="ARBA" id="ARBA00023152"/>
    </source>
</evidence>
<feature type="domain" description="Metalloenzyme" evidence="14">
    <location>
        <begin position="7"/>
        <end position="501"/>
    </location>
</feature>
<dbReference type="Gene3D" id="3.40.720.10">
    <property type="entry name" value="Alkaline Phosphatase, subunit A"/>
    <property type="match status" value="1"/>
</dbReference>
<dbReference type="Pfam" id="PF06415">
    <property type="entry name" value="iPGM_N"/>
    <property type="match status" value="1"/>
</dbReference>
<comment type="similarity">
    <text evidence="3 10">Belongs to the BPG-independent phosphoglycerate mutase family.</text>
</comment>
<organism evidence="16 17">
    <name type="scientific">Finegoldia magna</name>
    <name type="common">Peptostreptococcus magnus</name>
    <dbReference type="NCBI Taxonomy" id="1260"/>
    <lineage>
        <taxon>Bacteria</taxon>
        <taxon>Bacillati</taxon>
        <taxon>Bacillota</taxon>
        <taxon>Tissierellia</taxon>
        <taxon>Tissierellales</taxon>
        <taxon>Peptoniphilaceae</taxon>
        <taxon>Finegoldia</taxon>
    </lineage>
</organism>
<evidence type="ECO:0000256" key="12">
    <source>
        <dbReference type="PIRSR" id="PIRSR001492-2"/>
    </source>
</evidence>
<evidence type="ECO:0000256" key="2">
    <source>
        <dbReference type="ARBA" id="ARBA00004798"/>
    </source>
</evidence>
<dbReference type="GO" id="GO:0005829">
    <property type="term" value="C:cytosol"/>
    <property type="evidence" value="ECO:0007669"/>
    <property type="project" value="TreeGrafter"/>
</dbReference>
<evidence type="ECO:0000256" key="11">
    <source>
        <dbReference type="PIRSR" id="PIRSR001492-1"/>
    </source>
</evidence>
<proteinExistence type="inferred from homology"/>
<feature type="domain" description="BPG-independent PGAM N-terminal" evidence="15">
    <location>
        <begin position="84"/>
        <end position="299"/>
    </location>
</feature>
<comment type="catalytic activity">
    <reaction evidence="1 10">
        <text>(2R)-2-phosphoglycerate = (2R)-3-phosphoglycerate</text>
        <dbReference type="Rhea" id="RHEA:15901"/>
        <dbReference type="ChEBI" id="CHEBI:58272"/>
        <dbReference type="ChEBI" id="CHEBI:58289"/>
        <dbReference type="EC" id="5.4.2.12"/>
    </reaction>
</comment>
<dbReference type="GO" id="GO:0030145">
    <property type="term" value="F:manganese ion binding"/>
    <property type="evidence" value="ECO:0007669"/>
    <property type="project" value="UniProtKB-UniRule"/>
</dbReference>
<keyword evidence="5 10" id="KW-0479">Metal-binding</keyword>
<evidence type="ECO:0000256" key="1">
    <source>
        <dbReference type="ARBA" id="ARBA00000370"/>
    </source>
</evidence>
<keyword evidence="6 10" id="KW-0324">Glycolysis</keyword>
<comment type="caution">
    <text evidence="16">The sequence shown here is derived from an EMBL/GenBank/DDBJ whole genome shotgun (WGS) entry which is preliminary data.</text>
</comment>
<evidence type="ECO:0000256" key="10">
    <source>
        <dbReference type="HAMAP-Rule" id="MF_01038"/>
    </source>
</evidence>
<dbReference type="EC" id="5.4.2.12" evidence="4 10"/>
<dbReference type="Pfam" id="PF01676">
    <property type="entry name" value="Metalloenzyme"/>
    <property type="match status" value="1"/>
</dbReference>
<feature type="binding site" evidence="10 13">
    <location>
        <position position="446"/>
    </location>
    <ligand>
        <name>Mn(2+)</name>
        <dbReference type="ChEBI" id="CHEBI:29035"/>
        <label>2</label>
    </ligand>
</feature>
<comment type="pathway">
    <text evidence="2 10">Carbohydrate degradation; glycolysis; pyruvate from D-glyceraldehyde 3-phosphate: step 3/5.</text>
</comment>
<evidence type="ECO:0000256" key="9">
    <source>
        <dbReference type="ARBA" id="ARBA00071648"/>
    </source>
</evidence>
<dbReference type="InterPro" id="IPR011258">
    <property type="entry name" value="BPG-indep_PGM_N"/>
</dbReference>
<feature type="active site" description="Phosphoserine intermediate" evidence="10 11">
    <location>
        <position position="64"/>
    </location>
</feature>
<accession>A0A2N6SUT3</accession>
<dbReference type="InterPro" id="IPR006124">
    <property type="entry name" value="Metalloenzyme"/>
</dbReference>
<dbReference type="UniPathway" id="UPA00109">
    <property type="reaction ID" value="UER00186"/>
</dbReference>
<sequence length="522" mass="59108">MENKRDKLILIILDGWGLGKDYPGNVIKLADTPTFDRLMSEYPNSQLIASGNEVGLPAGQMGNSEVGHMNIGSGRIIYQDLSKITNDIESGKFYENEVLKNIILKTKEKNKKLHLLGLVSFGGVHSHYDHLVAILKMCKKLDFYDVVIHCFTDGRDVSPTSAKNDLQKLLDDIKEIGVGKIASVCGRYYAMDRDKRWDRVEKAYNCITNGVGNKNNDPVEYLQDSYDKNITDEFIEPCAIVDENDNITKVENEDSFIFFNFRPDRARQLTRAFVDDDFEGFKRTKYKDILFVTMTEYDKTIQNVQIAYPKQGYNNVLGQIISENGLKQLRIAETEKYAHVTFFFNGGIEKEFKNEDRILVPSPKVSTYDLKPEMSAVEVKNHVVDVINKDIYDLIILNFANSDMVGHTGVISADKIAVETVDKCLDEILQSIDKNGKYHALITADHGNSEYLIDEMTGGPFTAHTTNPVPFIEYPDKDIKLNNGILADIAPTILELMKIDKPSEMTGKSLIKKRRINNELNN</sequence>
<comment type="cofactor">
    <cofactor evidence="10">
        <name>Mn(2+)</name>
        <dbReference type="ChEBI" id="CHEBI:29035"/>
    </cofactor>
    <text evidence="10">Binds 2 manganese ions per subunit.</text>
</comment>
<keyword evidence="7 10" id="KW-0464">Manganese</keyword>
<evidence type="ECO:0000256" key="7">
    <source>
        <dbReference type="ARBA" id="ARBA00023211"/>
    </source>
</evidence>
<dbReference type="GO" id="GO:0006096">
    <property type="term" value="P:glycolytic process"/>
    <property type="evidence" value="ECO:0007669"/>
    <property type="project" value="UniProtKB-UniRule"/>
</dbReference>
<gene>
    <name evidence="10" type="primary">gpmI</name>
    <name evidence="16" type="ORF">CJ208_00060</name>
</gene>
<evidence type="ECO:0000256" key="5">
    <source>
        <dbReference type="ARBA" id="ARBA00022723"/>
    </source>
</evidence>
<evidence type="ECO:0000259" key="14">
    <source>
        <dbReference type="Pfam" id="PF01676"/>
    </source>
</evidence>
<dbReference type="Proteomes" id="UP000235723">
    <property type="component" value="Unassembled WGS sequence"/>
</dbReference>
<dbReference type="PANTHER" id="PTHR31637:SF0">
    <property type="entry name" value="2,3-BISPHOSPHOGLYCERATE-INDEPENDENT PHOSPHOGLYCERATE MUTASE"/>
    <property type="match status" value="1"/>
</dbReference>
<dbReference type="PANTHER" id="PTHR31637">
    <property type="entry name" value="2,3-BISPHOSPHOGLYCERATE-INDEPENDENT PHOSPHOGLYCERATE MUTASE"/>
    <property type="match status" value="1"/>
</dbReference>
<dbReference type="GO" id="GO:0006007">
    <property type="term" value="P:glucose catabolic process"/>
    <property type="evidence" value="ECO:0007669"/>
    <property type="project" value="InterPro"/>
</dbReference>
<evidence type="ECO:0000313" key="16">
    <source>
        <dbReference type="EMBL" id="PMC60815.1"/>
    </source>
</evidence>
<feature type="binding site" evidence="10 13">
    <location>
        <position position="64"/>
    </location>
    <ligand>
        <name>Mn(2+)</name>
        <dbReference type="ChEBI" id="CHEBI:29035"/>
        <label>2</label>
    </ligand>
</feature>
<comment type="function">
    <text evidence="10">Catalyzes the interconversion of 2-phosphoglycerate and 3-phosphoglycerate.</text>
</comment>
<evidence type="ECO:0000256" key="4">
    <source>
        <dbReference type="ARBA" id="ARBA00012026"/>
    </source>
</evidence>
<protein>
    <recommendedName>
        <fullName evidence="9 10">2,3-bisphosphoglycerate-independent phosphoglycerate mutase</fullName>
        <shortName evidence="10">BPG-independent PGAM</shortName>
        <shortName evidence="10">Phosphoglyceromutase</shortName>
        <shortName evidence="10">iPGM</shortName>
        <ecNumber evidence="4 10">5.4.2.12</ecNumber>
    </recommendedName>
</protein>
<dbReference type="InterPro" id="IPR005995">
    <property type="entry name" value="Pgm_bpd_ind"/>
</dbReference>
<name>A0A2N6SUT3_FINMA</name>
<comment type="subunit">
    <text evidence="10">Monomer.</text>
</comment>
<feature type="binding site" evidence="10 13">
    <location>
        <position position="464"/>
    </location>
    <ligand>
        <name>Mn(2+)</name>
        <dbReference type="ChEBI" id="CHEBI:29035"/>
        <label>1</label>
    </ligand>
</feature>
<feature type="binding site" evidence="10 13">
    <location>
        <position position="407"/>
    </location>
    <ligand>
        <name>Mn(2+)</name>
        <dbReference type="ChEBI" id="CHEBI:29035"/>
        <label>1</label>
    </ligand>
</feature>
<feature type="binding site" evidence="10 12">
    <location>
        <position position="187"/>
    </location>
    <ligand>
        <name>substrate</name>
    </ligand>
</feature>
<dbReference type="NCBIfam" id="TIGR01307">
    <property type="entry name" value="pgm_bpd_ind"/>
    <property type="match status" value="1"/>
</dbReference>
<dbReference type="GO" id="GO:0004619">
    <property type="term" value="F:phosphoglycerate mutase activity"/>
    <property type="evidence" value="ECO:0007669"/>
    <property type="project" value="UniProtKB-UniRule"/>
</dbReference>